<gene>
    <name evidence="1" type="ORF">SFRICE_014137</name>
</gene>
<name>A0A2H1WTY2_SPOFR</name>
<protein>
    <submittedName>
        <fullName evidence="1">SFRICE_014137</fullName>
    </submittedName>
</protein>
<accession>A0A2H1WTY2</accession>
<reference evidence="1" key="1">
    <citation type="submission" date="2016-07" db="EMBL/GenBank/DDBJ databases">
        <authorList>
            <person name="Bretaudeau A."/>
        </authorList>
    </citation>
    <scope>NUCLEOTIDE SEQUENCE</scope>
    <source>
        <strain evidence="1">Rice</strain>
        <tissue evidence="1">Whole body</tissue>
    </source>
</reference>
<dbReference type="EMBL" id="ODYU01011032">
    <property type="protein sequence ID" value="SOQ56513.1"/>
    <property type="molecule type" value="Genomic_DNA"/>
</dbReference>
<evidence type="ECO:0000313" key="1">
    <source>
        <dbReference type="EMBL" id="SOQ56513.1"/>
    </source>
</evidence>
<organism evidence="1">
    <name type="scientific">Spodoptera frugiperda</name>
    <name type="common">Fall armyworm</name>
    <dbReference type="NCBI Taxonomy" id="7108"/>
    <lineage>
        <taxon>Eukaryota</taxon>
        <taxon>Metazoa</taxon>
        <taxon>Ecdysozoa</taxon>
        <taxon>Arthropoda</taxon>
        <taxon>Hexapoda</taxon>
        <taxon>Insecta</taxon>
        <taxon>Pterygota</taxon>
        <taxon>Neoptera</taxon>
        <taxon>Endopterygota</taxon>
        <taxon>Lepidoptera</taxon>
        <taxon>Glossata</taxon>
        <taxon>Ditrysia</taxon>
        <taxon>Noctuoidea</taxon>
        <taxon>Noctuidae</taxon>
        <taxon>Amphipyrinae</taxon>
        <taxon>Spodoptera</taxon>
    </lineage>
</organism>
<dbReference type="AlphaFoldDB" id="A0A2H1WTY2"/>
<sequence>MAIVETTRPLELHLSRILRTISCGCQYHHGVHSPIKQYISLSGENRHEVVYYSTTKHFLFARK</sequence>
<proteinExistence type="predicted"/>